<dbReference type="EMBL" id="BAAANY010000013">
    <property type="protein sequence ID" value="GAA1684739.1"/>
    <property type="molecule type" value="Genomic_DNA"/>
</dbReference>
<keyword evidence="6" id="KW-0732">Signal</keyword>
<evidence type="ECO:0000256" key="2">
    <source>
        <dbReference type="ARBA" id="ARBA00022692"/>
    </source>
</evidence>
<dbReference type="InterPro" id="IPR009908">
    <property type="entry name" value="Methylamine_util_MauE"/>
</dbReference>
<feature type="signal peptide" evidence="6">
    <location>
        <begin position="1"/>
        <end position="20"/>
    </location>
</feature>
<evidence type="ECO:0000256" key="4">
    <source>
        <dbReference type="ARBA" id="ARBA00023136"/>
    </source>
</evidence>
<feature type="transmembrane region" description="Helical" evidence="5">
    <location>
        <begin position="6"/>
        <end position="30"/>
    </location>
</feature>
<proteinExistence type="predicted"/>
<feature type="chain" id="PRO_5047203463" description="Methylamine utilisation protein MauE domain-containing protein" evidence="6">
    <location>
        <begin position="21"/>
        <end position="180"/>
    </location>
</feature>
<sequence>MLYVALACRLLIGVVFVASAATKLVGTSAFGDFVASVRQMRVLPRAWSRPVALAVVIAEVLTVVLVAIPLAASAMAGFGLGAALLAAFAVGIVISVRKGERTPCRCFGKSTTPLGPLHVVRNVFLICVALLGAAGALSTGSLDLGAAAVAAVAGLVVGGLVIVLDDIVDLFRPVKPTPAR</sequence>
<gene>
    <name evidence="8" type="ORF">GCM10009765_37600</name>
</gene>
<keyword evidence="3 5" id="KW-1133">Transmembrane helix</keyword>
<comment type="caution">
    <text evidence="8">The sequence shown here is derived from an EMBL/GenBank/DDBJ whole genome shotgun (WGS) entry which is preliminary data.</text>
</comment>
<feature type="transmembrane region" description="Helical" evidence="5">
    <location>
        <begin position="144"/>
        <end position="164"/>
    </location>
</feature>
<protein>
    <recommendedName>
        <fullName evidence="7">Methylamine utilisation protein MauE domain-containing protein</fullName>
    </recommendedName>
</protein>
<evidence type="ECO:0000313" key="9">
    <source>
        <dbReference type="Proteomes" id="UP001500618"/>
    </source>
</evidence>
<keyword evidence="9" id="KW-1185">Reference proteome</keyword>
<comment type="subcellular location">
    <subcellularLocation>
        <location evidence="1">Membrane</location>
        <topology evidence="1">Multi-pass membrane protein</topology>
    </subcellularLocation>
</comment>
<evidence type="ECO:0000256" key="3">
    <source>
        <dbReference type="ARBA" id="ARBA00022989"/>
    </source>
</evidence>
<dbReference type="RefSeq" id="WP_344311543.1">
    <property type="nucleotide sequence ID" value="NZ_BAAANY010000013.1"/>
</dbReference>
<accession>A0ABN2HBB9</accession>
<feature type="transmembrane region" description="Helical" evidence="5">
    <location>
        <begin position="78"/>
        <end position="96"/>
    </location>
</feature>
<name>A0ABN2HBB9_9ACTN</name>
<organism evidence="8 9">
    <name type="scientific">Fodinicola feengrottensis</name>
    <dbReference type="NCBI Taxonomy" id="435914"/>
    <lineage>
        <taxon>Bacteria</taxon>
        <taxon>Bacillati</taxon>
        <taxon>Actinomycetota</taxon>
        <taxon>Actinomycetes</taxon>
        <taxon>Mycobacteriales</taxon>
        <taxon>Fodinicola</taxon>
    </lineage>
</organism>
<evidence type="ECO:0000256" key="5">
    <source>
        <dbReference type="SAM" id="Phobius"/>
    </source>
</evidence>
<feature type="transmembrane region" description="Helical" evidence="5">
    <location>
        <begin position="117"/>
        <end position="138"/>
    </location>
</feature>
<feature type="domain" description="Methylamine utilisation protein MauE" evidence="7">
    <location>
        <begin position="2"/>
        <end position="134"/>
    </location>
</feature>
<feature type="transmembrane region" description="Helical" evidence="5">
    <location>
        <begin position="51"/>
        <end position="72"/>
    </location>
</feature>
<dbReference type="Proteomes" id="UP001500618">
    <property type="component" value="Unassembled WGS sequence"/>
</dbReference>
<evidence type="ECO:0000313" key="8">
    <source>
        <dbReference type="EMBL" id="GAA1684739.1"/>
    </source>
</evidence>
<keyword evidence="4 5" id="KW-0472">Membrane</keyword>
<evidence type="ECO:0000259" key="7">
    <source>
        <dbReference type="Pfam" id="PF07291"/>
    </source>
</evidence>
<keyword evidence="2 5" id="KW-0812">Transmembrane</keyword>
<evidence type="ECO:0000256" key="1">
    <source>
        <dbReference type="ARBA" id="ARBA00004141"/>
    </source>
</evidence>
<reference evidence="8 9" key="1">
    <citation type="journal article" date="2019" name="Int. J. Syst. Evol. Microbiol.">
        <title>The Global Catalogue of Microorganisms (GCM) 10K type strain sequencing project: providing services to taxonomists for standard genome sequencing and annotation.</title>
        <authorList>
            <consortium name="The Broad Institute Genomics Platform"/>
            <consortium name="The Broad Institute Genome Sequencing Center for Infectious Disease"/>
            <person name="Wu L."/>
            <person name="Ma J."/>
        </authorList>
    </citation>
    <scope>NUCLEOTIDE SEQUENCE [LARGE SCALE GENOMIC DNA]</scope>
    <source>
        <strain evidence="8 9">JCM 14718</strain>
    </source>
</reference>
<dbReference type="Pfam" id="PF07291">
    <property type="entry name" value="MauE"/>
    <property type="match status" value="1"/>
</dbReference>
<evidence type="ECO:0000256" key="6">
    <source>
        <dbReference type="SAM" id="SignalP"/>
    </source>
</evidence>